<proteinExistence type="predicted"/>
<dbReference type="Proteomes" id="UP000193560">
    <property type="component" value="Unassembled WGS sequence"/>
</dbReference>
<name>A0A1X2IP01_9FUNG</name>
<keyword evidence="1" id="KW-0812">Transmembrane</keyword>
<comment type="caution">
    <text evidence="2">The sequence shown here is derived from an EMBL/GenBank/DDBJ whole genome shotgun (WGS) entry which is preliminary data.</text>
</comment>
<evidence type="ECO:0000256" key="1">
    <source>
        <dbReference type="SAM" id="Phobius"/>
    </source>
</evidence>
<keyword evidence="1" id="KW-0472">Membrane</keyword>
<reference evidence="2 3" key="1">
    <citation type="submission" date="2016-07" db="EMBL/GenBank/DDBJ databases">
        <title>Pervasive Adenine N6-methylation of Active Genes in Fungi.</title>
        <authorList>
            <consortium name="DOE Joint Genome Institute"/>
            <person name="Mondo S.J."/>
            <person name="Dannebaum R.O."/>
            <person name="Kuo R.C."/>
            <person name="Labutti K."/>
            <person name="Haridas S."/>
            <person name="Kuo A."/>
            <person name="Salamov A."/>
            <person name="Ahrendt S.R."/>
            <person name="Lipzen A."/>
            <person name="Sullivan W."/>
            <person name="Andreopoulos W.B."/>
            <person name="Clum A."/>
            <person name="Lindquist E."/>
            <person name="Daum C."/>
            <person name="Ramamoorthy G.K."/>
            <person name="Gryganskyi A."/>
            <person name="Culley D."/>
            <person name="Magnuson J.K."/>
            <person name="James T.Y."/>
            <person name="O'Malley M.A."/>
            <person name="Stajich J.E."/>
            <person name="Spatafora J.W."/>
            <person name="Visel A."/>
            <person name="Grigoriev I.V."/>
        </authorList>
    </citation>
    <scope>NUCLEOTIDE SEQUENCE [LARGE SCALE GENOMIC DNA]</scope>
    <source>
        <strain evidence="2 3">NRRL 1336</strain>
    </source>
</reference>
<keyword evidence="3" id="KW-1185">Reference proteome</keyword>
<organism evidence="2 3">
    <name type="scientific">Absidia repens</name>
    <dbReference type="NCBI Taxonomy" id="90262"/>
    <lineage>
        <taxon>Eukaryota</taxon>
        <taxon>Fungi</taxon>
        <taxon>Fungi incertae sedis</taxon>
        <taxon>Mucoromycota</taxon>
        <taxon>Mucoromycotina</taxon>
        <taxon>Mucoromycetes</taxon>
        <taxon>Mucorales</taxon>
        <taxon>Cunninghamellaceae</taxon>
        <taxon>Absidia</taxon>
    </lineage>
</organism>
<keyword evidence="1" id="KW-1133">Transmembrane helix</keyword>
<dbReference type="EMBL" id="MCGE01000007">
    <property type="protein sequence ID" value="ORZ19749.1"/>
    <property type="molecule type" value="Genomic_DNA"/>
</dbReference>
<protein>
    <submittedName>
        <fullName evidence="2">Uncharacterized protein</fullName>
    </submittedName>
</protein>
<accession>A0A1X2IP01</accession>
<sequence length="61" mass="7469">MSNYTTWNEISEITSQLEWICPSSHLHKFFFFFFAQWMFIFHTPTHMWWHASLLLTNQNGV</sequence>
<dbReference type="AlphaFoldDB" id="A0A1X2IP01"/>
<evidence type="ECO:0000313" key="2">
    <source>
        <dbReference type="EMBL" id="ORZ19749.1"/>
    </source>
</evidence>
<feature type="transmembrane region" description="Helical" evidence="1">
    <location>
        <begin position="29"/>
        <end position="49"/>
    </location>
</feature>
<gene>
    <name evidence="2" type="ORF">BCR42DRAFT_410429</name>
</gene>
<evidence type="ECO:0000313" key="3">
    <source>
        <dbReference type="Proteomes" id="UP000193560"/>
    </source>
</evidence>